<reference evidence="4" key="1">
    <citation type="submission" date="2021-03" db="EMBL/GenBank/DDBJ databases">
        <title>Draft genome sequence of rust myrtle Austropuccinia psidii MF-1, a brazilian biotype.</title>
        <authorList>
            <person name="Quecine M.C."/>
            <person name="Pachon D.M.R."/>
            <person name="Bonatelli M.L."/>
            <person name="Correr F.H."/>
            <person name="Franceschini L.M."/>
            <person name="Leite T.F."/>
            <person name="Margarido G.R.A."/>
            <person name="Almeida C.A."/>
            <person name="Ferrarezi J.A."/>
            <person name="Labate C.A."/>
        </authorList>
    </citation>
    <scope>NUCLEOTIDE SEQUENCE</scope>
    <source>
        <strain evidence="4">MF-1</strain>
    </source>
</reference>
<evidence type="ECO:0000256" key="1">
    <source>
        <dbReference type="ARBA" id="ARBA00006545"/>
    </source>
</evidence>
<dbReference type="InterPro" id="IPR026847">
    <property type="entry name" value="VPS13"/>
</dbReference>
<protein>
    <recommendedName>
        <fullName evidence="3">Chorein N-terminal domain-containing protein</fullName>
    </recommendedName>
</protein>
<dbReference type="GO" id="GO:0045053">
    <property type="term" value="P:protein retention in Golgi apparatus"/>
    <property type="evidence" value="ECO:0007669"/>
    <property type="project" value="TreeGrafter"/>
</dbReference>
<gene>
    <name evidence="4" type="ORF">O181_060785</name>
</gene>
<dbReference type="GO" id="GO:0045324">
    <property type="term" value="P:late endosome to vacuole transport"/>
    <property type="evidence" value="ECO:0007669"/>
    <property type="project" value="TreeGrafter"/>
</dbReference>
<dbReference type="AlphaFoldDB" id="A0A9Q3EDY2"/>
<evidence type="ECO:0000313" key="4">
    <source>
        <dbReference type="EMBL" id="MBW0521070.1"/>
    </source>
</evidence>
<evidence type="ECO:0000313" key="5">
    <source>
        <dbReference type="Proteomes" id="UP000765509"/>
    </source>
</evidence>
<comment type="similarity">
    <text evidence="1">Belongs to the VPS13 family.</text>
</comment>
<comment type="caution">
    <text evidence="4">The sequence shown here is derived from an EMBL/GenBank/DDBJ whole genome shotgun (WGS) entry which is preliminary data.</text>
</comment>
<dbReference type="PANTHER" id="PTHR16166:SF93">
    <property type="entry name" value="INTERMEMBRANE LIPID TRANSFER PROTEIN VPS13"/>
    <property type="match status" value="1"/>
</dbReference>
<sequence length="244" mass="27242">MGSLLLTVLWTALGSQPFEEAIDNIYLLAIPSSKNKFDPEDDERCKQANKMENLKNYELLLFFTTGTPGNTSTEEAEKNELFVAAMTNKILDNLQIQIKNVHVHYEDKISVPGHPFSIGLTLAELSAVSTDDDFCKSFIVGSKAGIHKSTSLDLLAIYFNTNSISLSDLAPDQFQKHLTMISQSKNSDSKASTLPDHQYILKPFSGEGKLVLHKHPAKDLDKINYQLTLSELAFLIDEDQYQDV</sequence>
<keyword evidence="5" id="KW-1185">Reference proteome</keyword>
<name>A0A9Q3EDY2_9BASI</name>
<dbReference type="EMBL" id="AVOT02028554">
    <property type="protein sequence ID" value="MBW0521070.1"/>
    <property type="molecule type" value="Genomic_DNA"/>
</dbReference>
<dbReference type="Pfam" id="PF12624">
    <property type="entry name" value="VPS13_N"/>
    <property type="match status" value="1"/>
</dbReference>
<dbReference type="GO" id="GO:0006623">
    <property type="term" value="P:protein targeting to vacuole"/>
    <property type="evidence" value="ECO:0007669"/>
    <property type="project" value="TreeGrafter"/>
</dbReference>
<feature type="domain" description="Chorein N-terminal" evidence="3">
    <location>
        <begin position="2"/>
        <end position="243"/>
    </location>
</feature>
<dbReference type="GO" id="GO:0007005">
    <property type="term" value="P:mitochondrion organization"/>
    <property type="evidence" value="ECO:0007669"/>
    <property type="project" value="TreeGrafter"/>
</dbReference>
<dbReference type="Proteomes" id="UP000765509">
    <property type="component" value="Unassembled WGS sequence"/>
</dbReference>
<proteinExistence type="inferred from homology"/>
<dbReference type="PANTHER" id="PTHR16166">
    <property type="entry name" value="VACUOLAR PROTEIN SORTING-ASSOCIATED PROTEIN VPS13"/>
    <property type="match status" value="1"/>
</dbReference>
<dbReference type="InterPro" id="IPR026854">
    <property type="entry name" value="VPS13_N"/>
</dbReference>
<evidence type="ECO:0000259" key="3">
    <source>
        <dbReference type="Pfam" id="PF12624"/>
    </source>
</evidence>
<keyword evidence="2" id="KW-0813">Transport</keyword>
<evidence type="ECO:0000256" key="2">
    <source>
        <dbReference type="ARBA" id="ARBA00022448"/>
    </source>
</evidence>
<organism evidence="4 5">
    <name type="scientific">Austropuccinia psidii MF-1</name>
    <dbReference type="NCBI Taxonomy" id="1389203"/>
    <lineage>
        <taxon>Eukaryota</taxon>
        <taxon>Fungi</taxon>
        <taxon>Dikarya</taxon>
        <taxon>Basidiomycota</taxon>
        <taxon>Pucciniomycotina</taxon>
        <taxon>Pucciniomycetes</taxon>
        <taxon>Pucciniales</taxon>
        <taxon>Sphaerophragmiaceae</taxon>
        <taxon>Austropuccinia</taxon>
    </lineage>
</organism>
<accession>A0A9Q3EDY2</accession>
<dbReference type="OrthoDB" id="428159at2759"/>